<dbReference type="CDD" id="cd17624">
    <property type="entry name" value="REC_OmpR_PmrA-like"/>
    <property type="match status" value="1"/>
</dbReference>
<dbReference type="Pfam" id="PF00486">
    <property type="entry name" value="Trans_reg_C"/>
    <property type="match status" value="1"/>
</dbReference>
<keyword evidence="4" id="KW-0902">Two-component regulatory system</keyword>
<proteinExistence type="predicted"/>
<dbReference type="InterPro" id="IPR039420">
    <property type="entry name" value="WalR-like"/>
</dbReference>
<dbReference type="PROSITE" id="PS50110">
    <property type="entry name" value="RESPONSE_REGULATORY"/>
    <property type="match status" value="1"/>
</dbReference>
<name>A0A948TEW0_9GAMM</name>
<comment type="caution">
    <text evidence="12">The sequence shown here is derived from an EMBL/GenBank/DDBJ whole genome shotgun (WGS) entry which is preliminary data.</text>
</comment>
<sequence length="241" mass="27284">MRILLVEDDHMIGQAVSDVLSDNAYAVDWVTDGQSALEAINDVQYECILLDLGLPKIDGIKVLEIMRANKIKTSVIILTARDELPDKITGLDKGADDYIVKPFEMQELLARIRAVTRRRNSGNVESMQTYGCLGLDPVNHEVRINSPEESKNISLTAREFALLEALMSRPGAVLSRDALEQRIYSWDDEIDSNAVEYIIYTLRRKIGQNLIKNVRGVGWKLEKIEDPSQLQDDKDKRRARS</sequence>
<feature type="domain" description="OmpR/PhoB-type" evidence="11">
    <location>
        <begin position="125"/>
        <end position="223"/>
    </location>
</feature>
<dbReference type="Pfam" id="PF00072">
    <property type="entry name" value="Response_reg"/>
    <property type="match status" value="1"/>
</dbReference>
<keyword evidence="3 8" id="KW-0597">Phosphoprotein</keyword>
<keyword evidence="7" id="KW-0804">Transcription</keyword>
<evidence type="ECO:0000256" key="8">
    <source>
        <dbReference type="PROSITE-ProRule" id="PRU00169"/>
    </source>
</evidence>
<evidence type="ECO:0000256" key="5">
    <source>
        <dbReference type="ARBA" id="ARBA00023015"/>
    </source>
</evidence>
<dbReference type="GO" id="GO:0006355">
    <property type="term" value="P:regulation of DNA-templated transcription"/>
    <property type="evidence" value="ECO:0007669"/>
    <property type="project" value="InterPro"/>
</dbReference>
<evidence type="ECO:0000256" key="3">
    <source>
        <dbReference type="ARBA" id="ARBA00022553"/>
    </source>
</evidence>
<keyword evidence="6 9" id="KW-0238">DNA-binding</keyword>
<evidence type="ECO:0000313" key="12">
    <source>
        <dbReference type="EMBL" id="MBU3843467.1"/>
    </source>
</evidence>
<gene>
    <name evidence="12" type="ORF">H9847_01125</name>
</gene>
<dbReference type="PANTHER" id="PTHR48111">
    <property type="entry name" value="REGULATOR OF RPOS"/>
    <property type="match status" value="1"/>
</dbReference>
<dbReference type="Gene3D" id="3.40.50.2300">
    <property type="match status" value="1"/>
</dbReference>
<feature type="domain" description="Response regulatory" evidence="10">
    <location>
        <begin position="2"/>
        <end position="116"/>
    </location>
</feature>
<evidence type="ECO:0000256" key="7">
    <source>
        <dbReference type="ARBA" id="ARBA00023163"/>
    </source>
</evidence>
<evidence type="ECO:0000313" key="13">
    <source>
        <dbReference type="Proteomes" id="UP000733611"/>
    </source>
</evidence>
<reference evidence="12" key="1">
    <citation type="journal article" date="2021" name="PeerJ">
        <title>Extensive microbial diversity within the chicken gut microbiome revealed by metagenomics and culture.</title>
        <authorList>
            <person name="Gilroy R."/>
            <person name="Ravi A."/>
            <person name="Getino M."/>
            <person name="Pursley I."/>
            <person name="Horton D.L."/>
            <person name="Alikhan N.F."/>
            <person name="Baker D."/>
            <person name="Gharbi K."/>
            <person name="Hall N."/>
            <person name="Watson M."/>
            <person name="Adriaenssens E.M."/>
            <person name="Foster-Nyarko E."/>
            <person name="Jarju S."/>
            <person name="Secka A."/>
            <person name="Antonio M."/>
            <person name="Oren A."/>
            <person name="Chaudhuri R.R."/>
            <person name="La Ragione R."/>
            <person name="Hildebrand F."/>
            <person name="Pallen M.J."/>
        </authorList>
    </citation>
    <scope>NUCLEOTIDE SEQUENCE</scope>
    <source>
        <strain evidence="12">378</strain>
    </source>
</reference>
<dbReference type="InterPro" id="IPR036388">
    <property type="entry name" value="WH-like_DNA-bd_sf"/>
</dbReference>
<dbReference type="Gene3D" id="1.10.10.10">
    <property type="entry name" value="Winged helix-like DNA-binding domain superfamily/Winged helix DNA-binding domain"/>
    <property type="match status" value="1"/>
</dbReference>
<dbReference type="CDD" id="cd00383">
    <property type="entry name" value="trans_reg_C"/>
    <property type="match status" value="1"/>
</dbReference>
<dbReference type="InterPro" id="IPR016032">
    <property type="entry name" value="Sig_transdc_resp-reg_C-effctor"/>
</dbReference>
<feature type="DNA-binding region" description="OmpR/PhoB-type" evidence="9">
    <location>
        <begin position="125"/>
        <end position="223"/>
    </location>
</feature>
<evidence type="ECO:0000256" key="6">
    <source>
        <dbReference type="ARBA" id="ARBA00023125"/>
    </source>
</evidence>
<evidence type="ECO:0000259" key="11">
    <source>
        <dbReference type="PROSITE" id="PS51755"/>
    </source>
</evidence>
<dbReference type="GO" id="GO:0000976">
    <property type="term" value="F:transcription cis-regulatory region binding"/>
    <property type="evidence" value="ECO:0007669"/>
    <property type="project" value="TreeGrafter"/>
</dbReference>
<dbReference type="SUPFAM" id="SSF46894">
    <property type="entry name" value="C-terminal effector domain of the bipartite response regulators"/>
    <property type="match status" value="1"/>
</dbReference>
<evidence type="ECO:0000259" key="10">
    <source>
        <dbReference type="PROSITE" id="PS50110"/>
    </source>
</evidence>
<reference evidence="12" key="2">
    <citation type="submission" date="2021-04" db="EMBL/GenBank/DDBJ databases">
        <authorList>
            <person name="Gilroy R."/>
        </authorList>
    </citation>
    <scope>NUCLEOTIDE SEQUENCE</scope>
    <source>
        <strain evidence="12">378</strain>
    </source>
</reference>
<organism evidence="12 13">
    <name type="scientific">Candidatus Anaerobiospirillum pullicola</name>
    <dbReference type="NCBI Taxonomy" id="2838451"/>
    <lineage>
        <taxon>Bacteria</taxon>
        <taxon>Pseudomonadati</taxon>
        <taxon>Pseudomonadota</taxon>
        <taxon>Gammaproteobacteria</taxon>
        <taxon>Aeromonadales</taxon>
        <taxon>Succinivibrionaceae</taxon>
        <taxon>Anaerobiospirillum</taxon>
    </lineage>
</organism>
<dbReference type="InterPro" id="IPR001867">
    <property type="entry name" value="OmpR/PhoB-type_DNA-bd"/>
</dbReference>
<dbReference type="PROSITE" id="PS51755">
    <property type="entry name" value="OMPR_PHOB"/>
    <property type="match status" value="1"/>
</dbReference>
<dbReference type="Gene3D" id="6.10.250.690">
    <property type="match status" value="1"/>
</dbReference>
<comment type="subcellular location">
    <subcellularLocation>
        <location evidence="1">Cytoplasm</location>
    </subcellularLocation>
</comment>
<dbReference type="SMART" id="SM00448">
    <property type="entry name" value="REC"/>
    <property type="match status" value="1"/>
</dbReference>
<dbReference type="GO" id="GO:0032993">
    <property type="term" value="C:protein-DNA complex"/>
    <property type="evidence" value="ECO:0007669"/>
    <property type="project" value="TreeGrafter"/>
</dbReference>
<dbReference type="GO" id="GO:0000156">
    <property type="term" value="F:phosphorelay response regulator activity"/>
    <property type="evidence" value="ECO:0007669"/>
    <property type="project" value="TreeGrafter"/>
</dbReference>
<accession>A0A948TEW0</accession>
<dbReference type="InterPro" id="IPR011006">
    <property type="entry name" value="CheY-like_superfamily"/>
</dbReference>
<evidence type="ECO:0000256" key="4">
    <source>
        <dbReference type="ARBA" id="ARBA00023012"/>
    </source>
</evidence>
<dbReference type="SMART" id="SM00862">
    <property type="entry name" value="Trans_reg_C"/>
    <property type="match status" value="1"/>
</dbReference>
<protein>
    <submittedName>
        <fullName evidence="12">Response regulator transcription factor</fullName>
    </submittedName>
</protein>
<dbReference type="Proteomes" id="UP000733611">
    <property type="component" value="Unassembled WGS sequence"/>
</dbReference>
<dbReference type="SUPFAM" id="SSF52172">
    <property type="entry name" value="CheY-like"/>
    <property type="match status" value="1"/>
</dbReference>
<dbReference type="InterPro" id="IPR001789">
    <property type="entry name" value="Sig_transdc_resp-reg_receiver"/>
</dbReference>
<evidence type="ECO:0000256" key="9">
    <source>
        <dbReference type="PROSITE-ProRule" id="PRU01091"/>
    </source>
</evidence>
<evidence type="ECO:0000256" key="2">
    <source>
        <dbReference type="ARBA" id="ARBA00022490"/>
    </source>
</evidence>
<keyword evidence="5" id="KW-0805">Transcription regulation</keyword>
<dbReference type="GO" id="GO:0005829">
    <property type="term" value="C:cytosol"/>
    <property type="evidence" value="ECO:0007669"/>
    <property type="project" value="TreeGrafter"/>
</dbReference>
<feature type="modified residue" description="4-aspartylphosphate" evidence="8">
    <location>
        <position position="51"/>
    </location>
</feature>
<dbReference type="AlphaFoldDB" id="A0A948TEW0"/>
<evidence type="ECO:0000256" key="1">
    <source>
        <dbReference type="ARBA" id="ARBA00004496"/>
    </source>
</evidence>
<dbReference type="EMBL" id="JAHLFE010000017">
    <property type="protein sequence ID" value="MBU3843467.1"/>
    <property type="molecule type" value="Genomic_DNA"/>
</dbReference>
<dbReference type="PANTHER" id="PTHR48111:SF35">
    <property type="entry name" value="TRANSCRIPTIONAL REGULATORY PROTEIN QSEB"/>
    <property type="match status" value="1"/>
</dbReference>
<keyword evidence="2" id="KW-0963">Cytoplasm</keyword>